<name>A0A6J7DPW4_9ZZZZ</name>
<sequence length="126" mass="13699">MIVRDVMTPSVVTLGPSHTLREAAQQMAQAHVGSAVVIDPDVGVGIISERAILMAIAECQNVDEQIVAHHLSRDAVYADPEWSLDLATDAMRKGGYRHLVVLDDGNVIGVISLRDIVRAWQPVIHD</sequence>
<dbReference type="InterPro" id="IPR000644">
    <property type="entry name" value="CBS_dom"/>
</dbReference>
<evidence type="ECO:0000313" key="3">
    <source>
        <dbReference type="EMBL" id="CAB4869393.1"/>
    </source>
</evidence>
<feature type="domain" description="CBS" evidence="2">
    <location>
        <begin position="71"/>
        <end position="126"/>
    </location>
</feature>
<organism evidence="3">
    <name type="scientific">freshwater metagenome</name>
    <dbReference type="NCBI Taxonomy" id="449393"/>
    <lineage>
        <taxon>unclassified sequences</taxon>
        <taxon>metagenomes</taxon>
        <taxon>ecological metagenomes</taxon>
    </lineage>
</organism>
<dbReference type="AlphaFoldDB" id="A0A6J7DPW4"/>
<evidence type="ECO:0000259" key="2">
    <source>
        <dbReference type="PROSITE" id="PS51371"/>
    </source>
</evidence>
<reference evidence="3" key="1">
    <citation type="submission" date="2020-05" db="EMBL/GenBank/DDBJ databases">
        <authorList>
            <person name="Chiriac C."/>
            <person name="Salcher M."/>
            <person name="Ghai R."/>
            <person name="Kavagutti S V."/>
        </authorList>
    </citation>
    <scope>NUCLEOTIDE SEQUENCE</scope>
</reference>
<proteinExistence type="predicted"/>
<accession>A0A6J7DPW4</accession>
<dbReference type="PANTHER" id="PTHR43080">
    <property type="entry name" value="CBS DOMAIN-CONTAINING PROTEIN CBSX3, MITOCHONDRIAL"/>
    <property type="match status" value="1"/>
</dbReference>
<dbReference type="SMART" id="SM00116">
    <property type="entry name" value="CBS"/>
    <property type="match status" value="2"/>
</dbReference>
<dbReference type="EMBL" id="CAFBLM010000025">
    <property type="protein sequence ID" value="CAB4869393.1"/>
    <property type="molecule type" value="Genomic_DNA"/>
</dbReference>
<dbReference type="InterPro" id="IPR051257">
    <property type="entry name" value="Diverse_CBS-Domain"/>
</dbReference>
<dbReference type="InterPro" id="IPR046342">
    <property type="entry name" value="CBS_dom_sf"/>
</dbReference>
<protein>
    <submittedName>
        <fullName evidence="3">Unannotated protein</fullName>
    </submittedName>
</protein>
<keyword evidence="1" id="KW-0129">CBS domain</keyword>
<feature type="domain" description="CBS" evidence="2">
    <location>
        <begin position="7"/>
        <end position="64"/>
    </location>
</feature>
<dbReference type="PANTHER" id="PTHR43080:SF2">
    <property type="entry name" value="CBS DOMAIN-CONTAINING PROTEIN"/>
    <property type="match status" value="1"/>
</dbReference>
<dbReference type="Gene3D" id="3.10.580.10">
    <property type="entry name" value="CBS-domain"/>
    <property type="match status" value="1"/>
</dbReference>
<evidence type="ECO:0000256" key="1">
    <source>
        <dbReference type="ARBA" id="ARBA00023122"/>
    </source>
</evidence>
<dbReference type="SUPFAM" id="SSF54631">
    <property type="entry name" value="CBS-domain pair"/>
    <property type="match status" value="1"/>
</dbReference>
<dbReference type="PROSITE" id="PS51371">
    <property type="entry name" value="CBS"/>
    <property type="match status" value="2"/>
</dbReference>
<dbReference type="Pfam" id="PF00571">
    <property type="entry name" value="CBS"/>
    <property type="match status" value="2"/>
</dbReference>
<gene>
    <name evidence="3" type="ORF">UFOPK3401_00713</name>
</gene>